<keyword evidence="5" id="KW-0808">Transferase</keyword>
<accession>A0ABW3PYM1</accession>
<evidence type="ECO:0000256" key="1">
    <source>
        <dbReference type="ARBA" id="ARBA00004370"/>
    </source>
</evidence>
<feature type="transmembrane region" description="Helical" evidence="3">
    <location>
        <begin position="242"/>
        <end position="261"/>
    </location>
</feature>
<dbReference type="InterPro" id="IPR002656">
    <property type="entry name" value="Acyl_transf_3_dom"/>
</dbReference>
<proteinExistence type="inferred from homology"/>
<comment type="subcellular location">
    <subcellularLocation>
        <location evidence="1">Membrane</location>
    </subcellularLocation>
</comment>
<dbReference type="PANTHER" id="PTHR37312:SF1">
    <property type="entry name" value="MEMBRANE-BOUND ACYLTRANSFERASE YKRP-RELATED"/>
    <property type="match status" value="1"/>
</dbReference>
<keyword evidence="3" id="KW-0472">Membrane</keyword>
<protein>
    <submittedName>
        <fullName evidence="5">Acyltransferase family protein</fullName>
    </submittedName>
</protein>
<keyword evidence="3" id="KW-0812">Transmembrane</keyword>
<feature type="transmembrane region" description="Helical" evidence="3">
    <location>
        <begin position="133"/>
        <end position="150"/>
    </location>
</feature>
<dbReference type="RefSeq" id="WP_251582167.1">
    <property type="nucleotide sequence ID" value="NZ_JBHTKX010000001.1"/>
</dbReference>
<evidence type="ECO:0000313" key="6">
    <source>
        <dbReference type="Proteomes" id="UP001597169"/>
    </source>
</evidence>
<keyword evidence="5" id="KW-0012">Acyltransferase</keyword>
<sequence>MKLKNISNIKGVLIILVVFGHCFPLISRNEPIVNYIWTFIYNFHMPPFFLLSGLLYYNSSKIKKISGKKFVLGKLKTLMIPYLTVSLCSYLLIYFLSSVPLFNNLLSRAGYGEIKFNEMIYSIITNNNHIDQHLWFVYALFLIFLFQVFLDKATDNHILKFILTLGISLLGSFIFTQGLVSKVFYFSFYFYIGRYFLNNWNNFSNITLKTSLINIVMFFGTNSLLTYLSIANLGTSVLTEIMQYFVAIHSIFALISLIRLLRGIQLLERLSQLLGNNSFIIYLLHQPFLVSGVSGVIILMNQNIILYSPFITVLGIMVPIIIYNFLIKKNNIISFLFTGKATKPSKSIDSTKKSININ</sequence>
<feature type="transmembrane region" description="Helical" evidence="3">
    <location>
        <begin position="7"/>
        <end position="26"/>
    </location>
</feature>
<comment type="caution">
    <text evidence="5">The sequence shown here is derived from an EMBL/GenBank/DDBJ whole genome shotgun (WGS) entry which is preliminary data.</text>
</comment>
<dbReference type="PANTHER" id="PTHR37312">
    <property type="entry name" value="MEMBRANE-BOUND ACYLTRANSFERASE YKRP-RELATED"/>
    <property type="match status" value="1"/>
</dbReference>
<comment type="similarity">
    <text evidence="2">Belongs to the acyltransferase 3 family.</text>
</comment>
<evidence type="ECO:0000259" key="4">
    <source>
        <dbReference type="Pfam" id="PF01757"/>
    </source>
</evidence>
<organism evidence="5 6">
    <name type="scientific">Paenibacillus provencensis</name>
    <dbReference type="NCBI Taxonomy" id="441151"/>
    <lineage>
        <taxon>Bacteria</taxon>
        <taxon>Bacillati</taxon>
        <taxon>Bacillota</taxon>
        <taxon>Bacilli</taxon>
        <taxon>Bacillales</taxon>
        <taxon>Paenibacillaceae</taxon>
        <taxon>Paenibacillus</taxon>
    </lineage>
</organism>
<dbReference type="Pfam" id="PF01757">
    <property type="entry name" value="Acyl_transf_3"/>
    <property type="match status" value="1"/>
</dbReference>
<feature type="transmembrane region" description="Helical" evidence="3">
    <location>
        <begin position="157"/>
        <end position="177"/>
    </location>
</feature>
<reference evidence="6" key="1">
    <citation type="journal article" date="2019" name="Int. J. Syst. Evol. Microbiol.">
        <title>The Global Catalogue of Microorganisms (GCM) 10K type strain sequencing project: providing services to taxonomists for standard genome sequencing and annotation.</title>
        <authorList>
            <consortium name="The Broad Institute Genomics Platform"/>
            <consortium name="The Broad Institute Genome Sequencing Center for Infectious Disease"/>
            <person name="Wu L."/>
            <person name="Ma J."/>
        </authorList>
    </citation>
    <scope>NUCLEOTIDE SEQUENCE [LARGE SCALE GENOMIC DNA]</scope>
    <source>
        <strain evidence="6">CCUG 53519</strain>
    </source>
</reference>
<name>A0ABW3PYM1_9BACL</name>
<evidence type="ECO:0000256" key="3">
    <source>
        <dbReference type="SAM" id="Phobius"/>
    </source>
</evidence>
<feature type="transmembrane region" description="Helical" evidence="3">
    <location>
        <begin position="78"/>
        <end position="97"/>
    </location>
</feature>
<dbReference type="EMBL" id="JBHTKX010000001">
    <property type="protein sequence ID" value="MFD1129241.1"/>
    <property type="molecule type" value="Genomic_DNA"/>
</dbReference>
<gene>
    <name evidence="5" type="ORF">ACFQ3J_13785</name>
</gene>
<dbReference type="GO" id="GO:0016746">
    <property type="term" value="F:acyltransferase activity"/>
    <property type="evidence" value="ECO:0007669"/>
    <property type="project" value="UniProtKB-KW"/>
</dbReference>
<keyword evidence="6" id="KW-1185">Reference proteome</keyword>
<evidence type="ECO:0000313" key="5">
    <source>
        <dbReference type="EMBL" id="MFD1129241.1"/>
    </source>
</evidence>
<feature type="transmembrane region" description="Helical" evidence="3">
    <location>
        <begin position="32"/>
        <end position="57"/>
    </location>
</feature>
<feature type="transmembrane region" description="Helical" evidence="3">
    <location>
        <begin position="273"/>
        <end position="298"/>
    </location>
</feature>
<feature type="transmembrane region" description="Helical" evidence="3">
    <location>
        <begin position="212"/>
        <end position="230"/>
    </location>
</feature>
<keyword evidence="3" id="KW-1133">Transmembrane helix</keyword>
<feature type="transmembrane region" description="Helical" evidence="3">
    <location>
        <begin position="304"/>
        <end position="326"/>
    </location>
</feature>
<evidence type="ECO:0000256" key="2">
    <source>
        <dbReference type="ARBA" id="ARBA00007400"/>
    </source>
</evidence>
<feature type="domain" description="Acyltransferase 3" evidence="4">
    <location>
        <begin position="5"/>
        <end position="323"/>
    </location>
</feature>
<dbReference type="InterPro" id="IPR052734">
    <property type="entry name" value="Nod_factor_acetyltransferase"/>
</dbReference>
<feature type="transmembrane region" description="Helical" evidence="3">
    <location>
        <begin position="183"/>
        <end position="200"/>
    </location>
</feature>
<dbReference type="Proteomes" id="UP001597169">
    <property type="component" value="Unassembled WGS sequence"/>
</dbReference>